<organism evidence="4 5">
    <name type="scientific">Cellulomonas terrae</name>
    <dbReference type="NCBI Taxonomy" id="311234"/>
    <lineage>
        <taxon>Bacteria</taxon>
        <taxon>Bacillati</taxon>
        <taxon>Actinomycetota</taxon>
        <taxon>Actinomycetes</taxon>
        <taxon>Micrococcales</taxon>
        <taxon>Cellulomonadaceae</taxon>
        <taxon>Cellulomonas</taxon>
    </lineage>
</organism>
<evidence type="ECO:0000313" key="4">
    <source>
        <dbReference type="EMBL" id="GEL99245.1"/>
    </source>
</evidence>
<dbReference type="Pfam" id="PF13561">
    <property type="entry name" value="adh_short_C2"/>
    <property type="match status" value="1"/>
</dbReference>
<gene>
    <name evidence="4" type="primary">fabG</name>
    <name evidence="4" type="ORF">CTE05_27920</name>
</gene>
<dbReference type="SUPFAM" id="SSF51735">
    <property type="entry name" value="NAD(P)-binding Rossmann-fold domains"/>
    <property type="match status" value="1"/>
</dbReference>
<dbReference type="InterPro" id="IPR020904">
    <property type="entry name" value="Sc_DH/Rdtase_CS"/>
</dbReference>
<feature type="domain" description="Ketoreductase" evidence="3">
    <location>
        <begin position="1"/>
        <end position="176"/>
    </location>
</feature>
<accession>A0A511JMZ7</accession>
<comment type="caution">
    <text evidence="4">The sequence shown here is derived from an EMBL/GenBank/DDBJ whole genome shotgun (WGS) entry which is preliminary data.</text>
</comment>
<dbReference type="CDD" id="cd05233">
    <property type="entry name" value="SDR_c"/>
    <property type="match status" value="1"/>
</dbReference>
<dbReference type="PRINTS" id="PR00080">
    <property type="entry name" value="SDRFAMILY"/>
</dbReference>
<reference evidence="4 5" key="1">
    <citation type="submission" date="2019-07" db="EMBL/GenBank/DDBJ databases">
        <title>Whole genome shotgun sequence of Cellulomonas terrae NBRC 100819.</title>
        <authorList>
            <person name="Hosoyama A."/>
            <person name="Uohara A."/>
            <person name="Ohji S."/>
            <person name="Ichikawa N."/>
        </authorList>
    </citation>
    <scope>NUCLEOTIDE SEQUENCE [LARGE SCALE GENOMIC DNA]</scope>
    <source>
        <strain evidence="4 5">NBRC 100819</strain>
    </source>
</reference>
<dbReference type="InterPro" id="IPR036291">
    <property type="entry name" value="NAD(P)-bd_dom_sf"/>
</dbReference>
<keyword evidence="2" id="KW-0560">Oxidoreductase</keyword>
<evidence type="ECO:0000313" key="5">
    <source>
        <dbReference type="Proteomes" id="UP000321049"/>
    </source>
</evidence>
<name>A0A511JMZ7_9CELL</name>
<evidence type="ECO:0000256" key="1">
    <source>
        <dbReference type="ARBA" id="ARBA00006484"/>
    </source>
</evidence>
<dbReference type="InterPro" id="IPR057326">
    <property type="entry name" value="KR_dom"/>
</dbReference>
<dbReference type="Proteomes" id="UP000321049">
    <property type="component" value="Unassembled WGS sequence"/>
</dbReference>
<dbReference type="PANTHER" id="PTHR42760:SF133">
    <property type="entry name" value="3-OXOACYL-[ACYL-CARRIER-PROTEIN] REDUCTASE"/>
    <property type="match status" value="1"/>
</dbReference>
<dbReference type="PRINTS" id="PR00081">
    <property type="entry name" value="GDHRDH"/>
</dbReference>
<comment type="similarity">
    <text evidence="1">Belongs to the short-chain dehydrogenases/reductases (SDR) family.</text>
</comment>
<evidence type="ECO:0000256" key="2">
    <source>
        <dbReference type="ARBA" id="ARBA00023002"/>
    </source>
</evidence>
<evidence type="ECO:0000259" key="3">
    <source>
        <dbReference type="SMART" id="SM00822"/>
    </source>
</evidence>
<proteinExistence type="inferred from homology"/>
<sequence length="231" mass="23517">MVTGGGTGIGAAVARRLLADGHDVVIVGRRREVLEEAAAGVMRVEVADLREPAEVAALAERLGAVDVLVLNAGGSLEPRDGSLAAKADLWVDEFRLNVLTTVLLGEALLPAMPRPGGRIIAMSSVAALRGAGSYGAAKAAINSWVTGLAAQVAADGIAVNAVAPGFVPDTEFWAGRLADAEYARRLARVPMGRPGTPEEVAAAVSYLASPEGGWTTGQVLGVHGGAVLARL</sequence>
<keyword evidence="5" id="KW-1185">Reference proteome</keyword>
<dbReference type="AlphaFoldDB" id="A0A511JMZ7"/>
<dbReference type="SMART" id="SM00822">
    <property type="entry name" value="PKS_KR"/>
    <property type="match status" value="1"/>
</dbReference>
<dbReference type="PANTHER" id="PTHR42760">
    <property type="entry name" value="SHORT-CHAIN DEHYDROGENASES/REDUCTASES FAMILY MEMBER"/>
    <property type="match status" value="1"/>
</dbReference>
<dbReference type="Gene3D" id="3.40.50.720">
    <property type="entry name" value="NAD(P)-binding Rossmann-like Domain"/>
    <property type="match status" value="1"/>
</dbReference>
<protein>
    <submittedName>
        <fullName evidence="4">3-oxoacyl-ACP reductase</fullName>
    </submittedName>
</protein>
<dbReference type="InterPro" id="IPR002347">
    <property type="entry name" value="SDR_fam"/>
</dbReference>
<dbReference type="GO" id="GO:0016616">
    <property type="term" value="F:oxidoreductase activity, acting on the CH-OH group of donors, NAD or NADP as acceptor"/>
    <property type="evidence" value="ECO:0007669"/>
    <property type="project" value="TreeGrafter"/>
</dbReference>
<dbReference type="EMBL" id="BJWH01000015">
    <property type="protein sequence ID" value="GEL99245.1"/>
    <property type="molecule type" value="Genomic_DNA"/>
</dbReference>
<dbReference type="PROSITE" id="PS00061">
    <property type="entry name" value="ADH_SHORT"/>
    <property type="match status" value="1"/>
</dbReference>